<dbReference type="InterPro" id="IPR001609">
    <property type="entry name" value="Myosin_head_motor_dom-like"/>
</dbReference>
<keyword evidence="4" id="KW-0518">Myosin</keyword>
<sequence length="69" mass="8380">MQQVFKMEQDKYTKEELSWSYIEFIDNKNVIDLIEKVYHFQVMEDNCGASRSSNFFNFYIVIHISNIFN</sequence>
<evidence type="ECO:0000313" key="7">
    <source>
        <dbReference type="Proteomes" id="UP001412067"/>
    </source>
</evidence>
<dbReference type="PROSITE" id="PS51456">
    <property type="entry name" value="MYOSIN_MOTOR"/>
    <property type="match status" value="1"/>
</dbReference>
<name>A0ABR2N4F1_9ASPA</name>
<accession>A0ABR2N4F1</accession>
<comment type="caution">
    <text evidence="4">Lacks conserved residue(s) required for the propagation of feature annotation.</text>
</comment>
<protein>
    <recommendedName>
        <fullName evidence="5">Myosin motor domain-containing protein</fullName>
    </recommendedName>
</protein>
<evidence type="ECO:0000256" key="2">
    <source>
        <dbReference type="ARBA" id="ARBA00022840"/>
    </source>
</evidence>
<evidence type="ECO:0000256" key="4">
    <source>
        <dbReference type="PROSITE-ProRule" id="PRU00782"/>
    </source>
</evidence>
<comment type="caution">
    <text evidence="6">The sequence shown here is derived from an EMBL/GenBank/DDBJ whole genome shotgun (WGS) entry which is preliminary data.</text>
</comment>
<feature type="domain" description="Myosin motor" evidence="5">
    <location>
        <begin position="1"/>
        <end position="69"/>
    </location>
</feature>
<dbReference type="PANTHER" id="PTHR13140">
    <property type="entry name" value="MYOSIN"/>
    <property type="match status" value="1"/>
</dbReference>
<keyword evidence="4" id="KW-0505">Motor protein</keyword>
<dbReference type="Gene3D" id="1.20.58.530">
    <property type="match status" value="1"/>
</dbReference>
<dbReference type="Proteomes" id="UP001412067">
    <property type="component" value="Unassembled WGS sequence"/>
</dbReference>
<keyword evidence="3 4" id="KW-0009">Actin-binding</keyword>
<dbReference type="PANTHER" id="PTHR13140:SF836">
    <property type="entry name" value="MYOSIN-6"/>
    <property type="match status" value="1"/>
</dbReference>
<keyword evidence="1" id="KW-0547">Nucleotide-binding</keyword>
<evidence type="ECO:0000256" key="1">
    <source>
        <dbReference type="ARBA" id="ARBA00022741"/>
    </source>
</evidence>
<organism evidence="6 7">
    <name type="scientific">Platanthera guangdongensis</name>
    <dbReference type="NCBI Taxonomy" id="2320717"/>
    <lineage>
        <taxon>Eukaryota</taxon>
        <taxon>Viridiplantae</taxon>
        <taxon>Streptophyta</taxon>
        <taxon>Embryophyta</taxon>
        <taxon>Tracheophyta</taxon>
        <taxon>Spermatophyta</taxon>
        <taxon>Magnoliopsida</taxon>
        <taxon>Liliopsida</taxon>
        <taxon>Asparagales</taxon>
        <taxon>Orchidaceae</taxon>
        <taxon>Orchidoideae</taxon>
        <taxon>Orchideae</taxon>
        <taxon>Orchidinae</taxon>
        <taxon>Platanthera</taxon>
    </lineage>
</organism>
<evidence type="ECO:0000256" key="3">
    <source>
        <dbReference type="ARBA" id="ARBA00023203"/>
    </source>
</evidence>
<dbReference type="EMBL" id="JBBWWR010000001">
    <property type="protein sequence ID" value="KAK8971022.1"/>
    <property type="molecule type" value="Genomic_DNA"/>
</dbReference>
<proteinExistence type="inferred from homology"/>
<comment type="similarity">
    <text evidence="4">Belongs to the TRAFAC class myosin-kinesin ATPase superfamily. Myosin family.</text>
</comment>
<dbReference type="InterPro" id="IPR027417">
    <property type="entry name" value="P-loop_NTPase"/>
</dbReference>
<dbReference type="Pfam" id="PF00063">
    <property type="entry name" value="Myosin_head"/>
    <property type="match status" value="1"/>
</dbReference>
<keyword evidence="2" id="KW-0067">ATP-binding</keyword>
<evidence type="ECO:0000313" key="6">
    <source>
        <dbReference type="EMBL" id="KAK8971022.1"/>
    </source>
</evidence>
<evidence type="ECO:0000259" key="5">
    <source>
        <dbReference type="PROSITE" id="PS51456"/>
    </source>
</evidence>
<dbReference type="SUPFAM" id="SSF52540">
    <property type="entry name" value="P-loop containing nucleoside triphosphate hydrolases"/>
    <property type="match status" value="1"/>
</dbReference>
<keyword evidence="7" id="KW-1185">Reference proteome</keyword>
<gene>
    <name evidence="6" type="ORF">KSP40_PGU001199</name>
</gene>
<reference evidence="6 7" key="1">
    <citation type="journal article" date="2022" name="Nat. Plants">
        <title>Genomes of leafy and leafless Platanthera orchids illuminate the evolution of mycoheterotrophy.</title>
        <authorList>
            <person name="Li M.H."/>
            <person name="Liu K.W."/>
            <person name="Li Z."/>
            <person name="Lu H.C."/>
            <person name="Ye Q.L."/>
            <person name="Zhang D."/>
            <person name="Wang J.Y."/>
            <person name="Li Y.F."/>
            <person name="Zhong Z.M."/>
            <person name="Liu X."/>
            <person name="Yu X."/>
            <person name="Liu D.K."/>
            <person name="Tu X.D."/>
            <person name="Liu B."/>
            <person name="Hao Y."/>
            <person name="Liao X.Y."/>
            <person name="Jiang Y.T."/>
            <person name="Sun W.H."/>
            <person name="Chen J."/>
            <person name="Chen Y.Q."/>
            <person name="Ai Y."/>
            <person name="Zhai J.W."/>
            <person name="Wu S.S."/>
            <person name="Zhou Z."/>
            <person name="Hsiao Y.Y."/>
            <person name="Wu W.L."/>
            <person name="Chen Y.Y."/>
            <person name="Lin Y.F."/>
            <person name="Hsu J.L."/>
            <person name="Li C.Y."/>
            <person name="Wang Z.W."/>
            <person name="Zhao X."/>
            <person name="Zhong W.Y."/>
            <person name="Ma X.K."/>
            <person name="Ma L."/>
            <person name="Huang J."/>
            <person name="Chen G.Z."/>
            <person name="Huang M.Z."/>
            <person name="Huang L."/>
            <person name="Peng D.H."/>
            <person name="Luo Y.B."/>
            <person name="Zou S.Q."/>
            <person name="Chen S.P."/>
            <person name="Lan S."/>
            <person name="Tsai W.C."/>
            <person name="Van de Peer Y."/>
            <person name="Liu Z.J."/>
        </authorList>
    </citation>
    <scope>NUCLEOTIDE SEQUENCE [LARGE SCALE GENOMIC DNA]</scope>
    <source>
        <strain evidence="6">Lor288</strain>
    </source>
</reference>